<dbReference type="Pfam" id="PF00126">
    <property type="entry name" value="HTH_1"/>
    <property type="match status" value="1"/>
</dbReference>
<dbReference type="Gene3D" id="3.40.190.10">
    <property type="entry name" value="Periplasmic binding protein-like II"/>
    <property type="match status" value="2"/>
</dbReference>
<evidence type="ECO:0000256" key="1">
    <source>
        <dbReference type="ARBA" id="ARBA00009437"/>
    </source>
</evidence>
<evidence type="ECO:0000256" key="4">
    <source>
        <dbReference type="ARBA" id="ARBA00023163"/>
    </source>
</evidence>
<dbReference type="PANTHER" id="PTHR30346">
    <property type="entry name" value="TRANSCRIPTIONAL DUAL REGULATOR HCAR-RELATED"/>
    <property type="match status" value="1"/>
</dbReference>
<keyword evidence="3" id="KW-0238">DNA-binding</keyword>
<comment type="similarity">
    <text evidence="1">Belongs to the LysR transcriptional regulatory family.</text>
</comment>
<dbReference type="InterPro" id="IPR036390">
    <property type="entry name" value="WH_DNA-bd_sf"/>
</dbReference>
<dbReference type="InterPro" id="IPR000847">
    <property type="entry name" value="LysR_HTH_N"/>
</dbReference>
<keyword evidence="2" id="KW-0805">Transcription regulation</keyword>
<name>A0ABP9HYC9_9ACTN</name>
<evidence type="ECO:0000259" key="5">
    <source>
        <dbReference type="PROSITE" id="PS50931"/>
    </source>
</evidence>
<dbReference type="PANTHER" id="PTHR30346:SF0">
    <property type="entry name" value="HCA OPERON TRANSCRIPTIONAL ACTIVATOR HCAR"/>
    <property type="match status" value="1"/>
</dbReference>
<dbReference type="Pfam" id="PF03466">
    <property type="entry name" value="LysR_substrate"/>
    <property type="match status" value="1"/>
</dbReference>
<dbReference type="SUPFAM" id="SSF46785">
    <property type="entry name" value="Winged helix' DNA-binding domain"/>
    <property type="match status" value="1"/>
</dbReference>
<proteinExistence type="inferred from homology"/>
<feature type="domain" description="HTH lysR-type" evidence="5">
    <location>
        <begin position="1"/>
        <end position="60"/>
    </location>
</feature>
<evidence type="ECO:0000256" key="3">
    <source>
        <dbReference type="ARBA" id="ARBA00023125"/>
    </source>
</evidence>
<protein>
    <submittedName>
        <fullName evidence="6">LysR substrate-binding domain-containing protein</fullName>
    </submittedName>
</protein>
<organism evidence="6 7">
    <name type="scientific">Kineococcus glutinatus</name>
    <dbReference type="NCBI Taxonomy" id="1070872"/>
    <lineage>
        <taxon>Bacteria</taxon>
        <taxon>Bacillati</taxon>
        <taxon>Actinomycetota</taxon>
        <taxon>Actinomycetes</taxon>
        <taxon>Kineosporiales</taxon>
        <taxon>Kineosporiaceae</taxon>
        <taxon>Kineococcus</taxon>
    </lineage>
</organism>
<sequence length="301" mass="32118">MDLTVQQLRYFLAVAEELHFTRAAERLRVAPPSLSQQIAALERRMQVPLFRRTSRRVELTPAGADLVPLARRAVAALDDVHGWAARRRGDGERLTIGLVTGGQLCSAILAAAAAELPGVRWEVRRLGFAGYLDALRSGHVDVALVPLVGAPAVPGLRSVPLWSEGRVLVVAATHRLAGRADVGIEETNGERFVGAGVDEAAVADWFASPRADGSRPVVEPAASTLEEVLDLCSAGLGVNIAGATVVHDHARPDLRFLPVRDLPDVTVHLLRHPGDGTPAALERLAREVVRQQAAQVGARPA</sequence>
<gene>
    <name evidence="6" type="ORF">GCM10023225_21980</name>
</gene>
<keyword evidence="4" id="KW-0804">Transcription</keyword>
<dbReference type="PRINTS" id="PR00039">
    <property type="entry name" value="HTHLYSR"/>
</dbReference>
<comment type="caution">
    <text evidence="6">The sequence shown here is derived from an EMBL/GenBank/DDBJ whole genome shotgun (WGS) entry which is preliminary data.</text>
</comment>
<dbReference type="RefSeq" id="WP_345712589.1">
    <property type="nucleotide sequence ID" value="NZ_BAABIL010000323.1"/>
</dbReference>
<dbReference type="Gene3D" id="1.10.10.10">
    <property type="entry name" value="Winged helix-like DNA-binding domain superfamily/Winged helix DNA-binding domain"/>
    <property type="match status" value="1"/>
</dbReference>
<dbReference type="PROSITE" id="PS50931">
    <property type="entry name" value="HTH_LYSR"/>
    <property type="match status" value="1"/>
</dbReference>
<evidence type="ECO:0000256" key="2">
    <source>
        <dbReference type="ARBA" id="ARBA00023015"/>
    </source>
</evidence>
<dbReference type="EMBL" id="BAABIL010000323">
    <property type="protein sequence ID" value="GAA4981600.1"/>
    <property type="molecule type" value="Genomic_DNA"/>
</dbReference>
<dbReference type="InterPro" id="IPR005119">
    <property type="entry name" value="LysR_subst-bd"/>
</dbReference>
<evidence type="ECO:0000313" key="7">
    <source>
        <dbReference type="Proteomes" id="UP001501195"/>
    </source>
</evidence>
<dbReference type="Proteomes" id="UP001501195">
    <property type="component" value="Unassembled WGS sequence"/>
</dbReference>
<evidence type="ECO:0000313" key="6">
    <source>
        <dbReference type="EMBL" id="GAA4981600.1"/>
    </source>
</evidence>
<keyword evidence="7" id="KW-1185">Reference proteome</keyword>
<reference evidence="7" key="1">
    <citation type="journal article" date="2019" name="Int. J. Syst. Evol. Microbiol.">
        <title>The Global Catalogue of Microorganisms (GCM) 10K type strain sequencing project: providing services to taxonomists for standard genome sequencing and annotation.</title>
        <authorList>
            <consortium name="The Broad Institute Genomics Platform"/>
            <consortium name="The Broad Institute Genome Sequencing Center for Infectious Disease"/>
            <person name="Wu L."/>
            <person name="Ma J."/>
        </authorList>
    </citation>
    <scope>NUCLEOTIDE SEQUENCE [LARGE SCALE GENOMIC DNA]</scope>
    <source>
        <strain evidence="7">JCM 18126</strain>
    </source>
</reference>
<accession>A0ABP9HYC9</accession>
<dbReference type="SUPFAM" id="SSF53850">
    <property type="entry name" value="Periplasmic binding protein-like II"/>
    <property type="match status" value="1"/>
</dbReference>
<dbReference type="InterPro" id="IPR036388">
    <property type="entry name" value="WH-like_DNA-bd_sf"/>
</dbReference>